<organism evidence="1 2">
    <name type="scientific">Leptospira noguchii str. 2001034031</name>
    <dbReference type="NCBI Taxonomy" id="1193053"/>
    <lineage>
        <taxon>Bacteria</taxon>
        <taxon>Pseudomonadati</taxon>
        <taxon>Spirochaetota</taxon>
        <taxon>Spirochaetia</taxon>
        <taxon>Leptospirales</taxon>
        <taxon>Leptospiraceae</taxon>
        <taxon>Leptospira</taxon>
    </lineage>
</organism>
<protein>
    <submittedName>
        <fullName evidence="1">Uncharacterized protein</fullName>
    </submittedName>
</protein>
<name>M6YE97_9LEPT</name>
<evidence type="ECO:0000313" key="1">
    <source>
        <dbReference type="EMBL" id="EMO87959.1"/>
    </source>
</evidence>
<proteinExistence type="predicted"/>
<reference evidence="1 2" key="1">
    <citation type="submission" date="2013-01" db="EMBL/GenBank/DDBJ databases">
        <authorList>
            <person name="Harkins D.M."/>
            <person name="Durkin A.S."/>
            <person name="Brinkac L.M."/>
            <person name="Haft D.H."/>
            <person name="Selengut J.D."/>
            <person name="Sanka R."/>
            <person name="DePew J."/>
            <person name="Purushe J."/>
            <person name="Whelen A.C."/>
            <person name="Vinetz J.M."/>
            <person name="Sutton G.G."/>
            <person name="Nierman W.C."/>
            <person name="Fouts D.E."/>
        </authorList>
    </citation>
    <scope>NUCLEOTIDE SEQUENCE [LARGE SCALE GENOMIC DNA]</scope>
    <source>
        <strain evidence="1 2">2001034031</strain>
    </source>
</reference>
<accession>M6YE97</accession>
<gene>
    <name evidence="1" type="ORF">LEP1GSC024_3290</name>
</gene>
<comment type="caution">
    <text evidence="1">The sequence shown here is derived from an EMBL/GenBank/DDBJ whole genome shotgun (WGS) entry which is preliminary data.</text>
</comment>
<dbReference type="Proteomes" id="UP000012138">
    <property type="component" value="Unassembled WGS sequence"/>
</dbReference>
<evidence type="ECO:0000313" key="2">
    <source>
        <dbReference type="Proteomes" id="UP000012138"/>
    </source>
</evidence>
<sequence>MEIVGTTMETQKNYLPIRFLYKTVVLRATLKFKSDFNMSSAEKKFSKSMSSYYFRICS</sequence>
<dbReference type="AlphaFoldDB" id="M6YE97"/>
<dbReference type="EMBL" id="AKXB02000139">
    <property type="protein sequence ID" value="EMO87959.1"/>
    <property type="molecule type" value="Genomic_DNA"/>
</dbReference>